<protein>
    <submittedName>
        <fullName evidence="1">Uncharacterized protein</fullName>
    </submittedName>
</protein>
<evidence type="ECO:0000313" key="1">
    <source>
        <dbReference type="Ensembl" id="ENSVKKP00000001308.1"/>
    </source>
</evidence>
<dbReference type="OMA" id="CPRDSAW"/>
<dbReference type="AlphaFoldDB" id="A0A8D2KR82"/>
<reference evidence="1" key="1">
    <citation type="submission" date="2025-08" db="UniProtKB">
        <authorList>
            <consortium name="Ensembl"/>
        </authorList>
    </citation>
    <scope>IDENTIFICATION</scope>
</reference>
<accession>A0A8D2KR82</accession>
<dbReference type="Gene3D" id="3.30.160.60">
    <property type="entry name" value="Classic Zinc Finger"/>
    <property type="match status" value="1"/>
</dbReference>
<reference evidence="1" key="2">
    <citation type="submission" date="2025-09" db="UniProtKB">
        <authorList>
            <consortium name="Ensembl"/>
        </authorList>
    </citation>
    <scope>IDENTIFICATION</scope>
</reference>
<keyword evidence="2" id="KW-1185">Reference proteome</keyword>
<proteinExistence type="predicted"/>
<dbReference type="Ensembl" id="ENSVKKT00000001360.1">
    <property type="protein sequence ID" value="ENSVKKP00000001308.1"/>
    <property type="gene ID" value="ENSVKKG00000001090.1"/>
</dbReference>
<evidence type="ECO:0000313" key="2">
    <source>
        <dbReference type="Proteomes" id="UP000694545"/>
    </source>
</evidence>
<organism evidence="1 2">
    <name type="scientific">Varanus komodoensis</name>
    <name type="common">Komodo dragon</name>
    <dbReference type="NCBI Taxonomy" id="61221"/>
    <lineage>
        <taxon>Eukaryota</taxon>
        <taxon>Metazoa</taxon>
        <taxon>Chordata</taxon>
        <taxon>Craniata</taxon>
        <taxon>Vertebrata</taxon>
        <taxon>Euteleostomi</taxon>
        <taxon>Lepidosauria</taxon>
        <taxon>Squamata</taxon>
        <taxon>Bifurcata</taxon>
        <taxon>Unidentata</taxon>
        <taxon>Episquamata</taxon>
        <taxon>Toxicofera</taxon>
        <taxon>Anguimorpha</taxon>
        <taxon>Paleoanguimorpha</taxon>
        <taxon>Varanoidea</taxon>
        <taxon>Varanidae</taxon>
        <taxon>Varanus</taxon>
    </lineage>
</organism>
<name>A0A8D2KR82_VARKO</name>
<dbReference type="Proteomes" id="UP000694545">
    <property type="component" value="Unplaced"/>
</dbReference>
<sequence length="385" mass="43212">MLLWRELSSSLSSQFPPKPLDHSVSEDILSEFGGRFQEICKTCFYRTPQKICPRDSAWACRGHWSPLLAHVVTNGTRKEQYTEIRPCPGAVKLFSYCRPVSAGEPCKHTVDRCVFAHSDVELAVWEAEQHGGLARGDLLRSQGDGQAGEEASQPGVRFYCRVCLVTCSSQESFENHCSSVEHRQLITTNCLVQWTYRTPPYDPKALACDYGQDCAKAHSIEELEEWIQRVKLAEESRKSARQGGLLAYQDRLLAEYQESYNEVLIELEGVVVTCQQPLKVFSEDKKMRYQWIFTVHSQVGLKGEGDQPPLVALPHICVTCRAALRGAETLSVRQGRSMGRRLVSCRAVSGGARHRAREQRWSFGIPGGGCSLARPPWAFCWTGQA</sequence>